<dbReference type="GO" id="GO:0005737">
    <property type="term" value="C:cytoplasm"/>
    <property type="evidence" value="ECO:0007669"/>
    <property type="project" value="UniProtKB-SubCell"/>
</dbReference>
<comment type="catalytic activity">
    <reaction evidence="7">
        <text>L-homoserine + ATP = O-phospho-L-homoserine + ADP + H(+)</text>
        <dbReference type="Rhea" id="RHEA:13985"/>
        <dbReference type="ChEBI" id="CHEBI:15378"/>
        <dbReference type="ChEBI" id="CHEBI:30616"/>
        <dbReference type="ChEBI" id="CHEBI:57476"/>
        <dbReference type="ChEBI" id="CHEBI:57590"/>
        <dbReference type="ChEBI" id="CHEBI:456216"/>
        <dbReference type="EC" id="2.7.1.39"/>
    </reaction>
</comment>
<protein>
    <recommendedName>
        <fullName evidence="7 8">Homoserine kinase</fullName>
        <shortName evidence="7">HK</shortName>
        <shortName evidence="7">HSK</shortName>
        <ecNumber evidence="7 8">2.7.1.39</ecNumber>
    </recommendedName>
</protein>
<dbReference type="InterPro" id="IPR000870">
    <property type="entry name" value="Homoserine_kinase"/>
</dbReference>
<dbReference type="EC" id="2.7.1.39" evidence="7 8"/>
<evidence type="ECO:0000256" key="4">
    <source>
        <dbReference type="ARBA" id="ARBA00022741"/>
    </source>
</evidence>
<dbReference type="RefSeq" id="WP_074655157.1">
    <property type="nucleotide sequence ID" value="NZ_FNSD01000001.1"/>
</dbReference>
<keyword evidence="5 7" id="KW-0418">Kinase</keyword>
<proteinExistence type="inferred from homology"/>
<dbReference type="NCBIfam" id="TIGR00191">
    <property type="entry name" value="thrB"/>
    <property type="match status" value="1"/>
</dbReference>
<evidence type="ECO:0000256" key="5">
    <source>
        <dbReference type="ARBA" id="ARBA00022777"/>
    </source>
</evidence>
<evidence type="ECO:0000256" key="7">
    <source>
        <dbReference type="HAMAP-Rule" id="MF_00384"/>
    </source>
</evidence>
<evidence type="ECO:0000259" key="9">
    <source>
        <dbReference type="Pfam" id="PF00288"/>
    </source>
</evidence>
<dbReference type="InterPro" id="IPR014721">
    <property type="entry name" value="Ribsml_uS5_D2-typ_fold_subgr"/>
</dbReference>
<comment type="function">
    <text evidence="7">Catalyzes the ATP-dependent phosphorylation of L-homoserine to L-homoserine phosphate.</text>
</comment>
<reference evidence="11 12" key="1">
    <citation type="submission" date="2016-10" db="EMBL/GenBank/DDBJ databases">
        <authorList>
            <person name="de Groot N.N."/>
        </authorList>
    </citation>
    <scope>NUCLEOTIDE SEQUENCE [LARGE SCALE GENOMIC DNA]</scope>
    <source>
        <strain evidence="11 12">AB35.6</strain>
    </source>
</reference>
<evidence type="ECO:0000256" key="1">
    <source>
        <dbReference type="ARBA" id="ARBA00022605"/>
    </source>
</evidence>
<dbReference type="SUPFAM" id="SSF54211">
    <property type="entry name" value="Ribosomal protein S5 domain 2-like"/>
    <property type="match status" value="1"/>
</dbReference>
<dbReference type="InterPro" id="IPR036554">
    <property type="entry name" value="GHMP_kinase_C_sf"/>
</dbReference>
<dbReference type="InterPro" id="IPR020568">
    <property type="entry name" value="Ribosomal_Su5_D2-typ_SF"/>
</dbReference>
<dbReference type="Proteomes" id="UP000182409">
    <property type="component" value="Unassembled WGS sequence"/>
</dbReference>
<dbReference type="GO" id="GO:0005524">
    <property type="term" value="F:ATP binding"/>
    <property type="evidence" value="ECO:0007669"/>
    <property type="project" value="UniProtKB-UniRule"/>
</dbReference>
<keyword evidence="6 7" id="KW-0067">ATP-binding</keyword>
<comment type="pathway">
    <text evidence="7">Amino-acid biosynthesis; L-threonine biosynthesis; L-threonine from L-aspartate: step 4/5.</text>
</comment>
<dbReference type="Pfam" id="PF00288">
    <property type="entry name" value="GHMP_kinases_N"/>
    <property type="match status" value="1"/>
</dbReference>
<dbReference type="HAMAP" id="MF_00384">
    <property type="entry name" value="Homoser_kinase"/>
    <property type="match status" value="1"/>
</dbReference>
<gene>
    <name evidence="7" type="primary">thrB</name>
    <name evidence="11" type="ORF">SAMN05443244_3377</name>
</gene>
<dbReference type="Gene3D" id="3.30.230.10">
    <property type="match status" value="1"/>
</dbReference>
<dbReference type="Pfam" id="PF08544">
    <property type="entry name" value="GHMP_kinases_C"/>
    <property type="match status" value="1"/>
</dbReference>
<dbReference type="GO" id="GO:0009088">
    <property type="term" value="P:threonine biosynthetic process"/>
    <property type="evidence" value="ECO:0007669"/>
    <property type="project" value="UniProtKB-UniRule"/>
</dbReference>
<dbReference type="OrthoDB" id="9769912at2"/>
<evidence type="ECO:0000256" key="2">
    <source>
        <dbReference type="ARBA" id="ARBA00022679"/>
    </source>
</evidence>
<keyword evidence="2 7" id="KW-0808">Transferase</keyword>
<dbReference type="InterPro" id="IPR013750">
    <property type="entry name" value="GHMP_kinase_C_dom"/>
</dbReference>
<keyword evidence="4 7" id="KW-0547">Nucleotide-binding</keyword>
<organism evidence="11 12">
    <name type="scientific">Terriglobus roseus</name>
    <dbReference type="NCBI Taxonomy" id="392734"/>
    <lineage>
        <taxon>Bacteria</taxon>
        <taxon>Pseudomonadati</taxon>
        <taxon>Acidobacteriota</taxon>
        <taxon>Terriglobia</taxon>
        <taxon>Terriglobales</taxon>
        <taxon>Acidobacteriaceae</taxon>
        <taxon>Terriglobus</taxon>
    </lineage>
</organism>
<dbReference type="PANTHER" id="PTHR20861">
    <property type="entry name" value="HOMOSERINE/4-DIPHOSPHOCYTIDYL-2-C-METHYL-D-ERYTHRITOL KINASE"/>
    <property type="match status" value="1"/>
</dbReference>
<dbReference type="Gene3D" id="3.30.70.890">
    <property type="entry name" value="GHMP kinase, C-terminal domain"/>
    <property type="match status" value="1"/>
</dbReference>
<name>A0A1H4S8M7_9BACT</name>
<sequence>MAAPIKLKLPATSANLGPGFDALGLAMDFALHIDAHESETFSIKATGRNAAQCGDVADSLVLETYQSVLTGQGIDPTPIHLDLHNEIPLGMGCGSSAAALVAGVSLASHFGGLHWTREQILTEASLREGHPDNVAACVLGGLTVSSMLMPEEGPAIIDALSIAAPVSWPLLVVMPDASLSTKKARALLPETYSKADAIANVQRVAMLTAAFAQGRGDLLVRAMDDRMHQPYRAAACPLLPRLLPLAGHDGILGVALSGAGPSVLMILQDQSIVEHANKAVQGLLMSGDPMQAEILLSTVGNAAIVF</sequence>
<comment type="similarity">
    <text evidence="7">Belongs to the GHMP kinase family. Homoserine kinase subfamily.</text>
</comment>
<dbReference type="PRINTS" id="PR00958">
    <property type="entry name" value="HOMSERKINASE"/>
</dbReference>
<keyword evidence="7" id="KW-0963">Cytoplasm</keyword>
<evidence type="ECO:0000259" key="10">
    <source>
        <dbReference type="Pfam" id="PF08544"/>
    </source>
</evidence>
<dbReference type="UniPathway" id="UPA00050">
    <property type="reaction ID" value="UER00064"/>
</dbReference>
<dbReference type="AlphaFoldDB" id="A0A1H4S8M7"/>
<dbReference type="PANTHER" id="PTHR20861:SF1">
    <property type="entry name" value="HOMOSERINE KINASE"/>
    <property type="match status" value="1"/>
</dbReference>
<dbReference type="GO" id="GO:0004413">
    <property type="term" value="F:homoserine kinase activity"/>
    <property type="evidence" value="ECO:0007669"/>
    <property type="project" value="UniProtKB-UniRule"/>
</dbReference>
<dbReference type="EMBL" id="FNSD01000001">
    <property type="protein sequence ID" value="SEC40427.1"/>
    <property type="molecule type" value="Genomic_DNA"/>
</dbReference>
<feature type="domain" description="GHMP kinase N-terminal" evidence="9">
    <location>
        <begin position="63"/>
        <end position="141"/>
    </location>
</feature>
<evidence type="ECO:0000313" key="11">
    <source>
        <dbReference type="EMBL" id="SEC40427.1"/>
    </source>
</evidence>
<keyword evidence="3 7" id="KW-0791">Threonine biosynthesis</keyword>
<evidence type="ECO:0000256" key="8">
    <source>
        <dbReference type="NCBIfam" id="TIGR00191"/>
    </source>
</evidence>
<dbReference type="SUPFAM" id="SSF55060">
    <property type="entry name" value="GHMP Kinase, C-terminal domain"/>
    <property type="match status" value="1"/>
</dbReference>
<comment type="caution">
    <text evidence="7">Lacks conserved residue(s) required for the propagation of feature annotation.</text>
</comment>
<feature type="domain" description="GHMP kinase C-terminal" evidence="10">
    <location>
        <begin position="209"/>
        <end position="275"/>
    </location>
</feature>
<dbReference type="InterPro" id="IPR006204">
    <property type="entry name" value="GHMP_kinase_N_dom"/>
</dbReference>
<evidence type="ECO:0000256" key="3">
    <source>
        <dbReference type="ARBA" id="ARBA00022697"/>
    </source>
</evidence>
<accession>A0A1H4S8M7</accession>
<keyword evidence="1 7" id="KW-0028">Amino-acid biosynthesis</keyword>
<evidence type="ECO:0000256" key="6">
    <source>
        <dbReference type="ARBA" id="ARBA00022840"/>
    </source>
</evidence>
<comment type="subcellular location">
    <subcellularLocation>
        <location evidence="7">Cytoplasm</location>
    </subcellularLocation>
</comment>
<dbReference type="PIRSF" id="PIRSF000676">
    <property type="entry name" value="Homoser_kin"/>
    <property type="match status" value="1"/>
</dbReference>
<evidence type="ECO:0000313" key="12">
    <source>
        <dbReference type="Proteomes" id="UP000182409"/>
    </source>
</evidence>